<dbReference type="InterPro" id="IPR011032">
    <property type="entry name" value="GroES-like_sf"/>
</dbReference>
<evidence type="ECO:0000256" key="3">
    <source>
        <dbReference type="ARBA" id="ARBA00022723"/>
    </source>
</evidence>
<sequence length="366" mass="38612">MKVEAAVISEFGKPFEVKSLEMAAPSEDEVLVRLVAVGICHSDIACQHGAFAPPLPIVLGHEGAGIVEAVGANVTHVKRGDHVILSYASCGACAVCDDGKPQYCLEFGLRNFKGYRPNREPTYHDDGGEKVWGGFFGQSSFATFALSTARNTVKVARHHYLEALGPLGCGLQTGAGTVLNTLKPQAGDSLVVFGVGTVGMAAMMAGVASDCGTVVAVDVHDGRLELAKELGATHTVRGDAEDLMKQLKAILPDGATFSVDTSGKPSSIKAAIDVLAQRGTCAVLAVAPGVEVTIMPSMLLAGRKIIGVTEGDADPQEFIPRMIELHEAGKFPFDRLITYYGLDEINEAIADMRSGKSIKPILRMPH</sequence>
<evidence type="ECO:0000256" key="2">
    <source>
        <dbReference type="ARBA" id="ARBA00008072"/>
    </source>
</evidence>
<keyword evidence="5" id="KW-0560">Oxidoreductase</keyword>
<protein>
    <submittedName>
        <fullName evidence="8">NAD(P)-dependent alcohol dehydrogenase</fullName>
    </submittedName>
</protein>
<dbReference type="Pfam" id="PF08240">
    <property type="entry name" value="ADH_N"/>
    <property type="match status" value="1"/>
</dbReference>
<dbReference type="RefSeq" id="WP_380862032.1">
    <property type="nucleotide sequence ID" value="NZ_JBHRXV010000011.1"/>
</dbReference>
<proteinExistence type="inferred from homology"/>
<comment type="cofactor">
    <cofactor evidence="1 6">
        <name>Zn(2+)</name>
        <dbReference type="ChEBI" id="CHEBI:29105"/>
    </cofactor>
</comment>
<dbReference type="EMBL" id="JBHRXV010000011">
    <property type="protein sequence ID" value="MFC3713489.1"/>
    <property type="molecule type" value="Genomic_DNA"/>
</dbReference>
<dbReference type="InterPro" id="IPR002328">
    <property type="entry name" value="ADH_Zn_CS"/>
</dbReference>
<dbReference type="SUPFAM" id="SSF51735">
    <property type="entry name" value="NAD(P)-binding Rossmann-fold domains"/>
    <property type="match status" value="1"/>
</dbReference>
<comment type="caution">
    <text evidence="8">The sequence shown here is derived from an EMBL/GenBank/DDBJ whole genome shotgun (WGS) entry which is preliminary data.</text>
</comment>
<dbReference type="InterPro" id="IPR020843">
    <property type="entry name" value="ER"/>
</dbReference>
<accession>A0ABV7XFM1</accession>
<dbReference type="PANTHER" id="PTHR43350:SF2">
    <property type="entry name" value="GROES-LIKE ZINC-BINDING ALCOHOL DEHYDROGENASE FAMILY PROTEIN"/>
    <property type="match status" value="1"/>
</dbReference>
<dbReference type="CDD" id="cd08278">
    <property type="entry name" value="benzyl_alcohol_DH"/>
    <property type="match status" value="1"/>
</dbReference>
<dbReference type="InterPro" id="IPR036291">
    <property type="entry name" value="NAD(P)-bd_dom_sf"/>
</dbReference>
<dbReference type="Proteomes" id="UP001595615">
    <property type="component" value="Unassembled WGS sequence"/>
</dbReference>
<dbReference type="PROSITE" id="PS00059">
    <property type="entry name" value="ADH_ZINC"/>
    <property type="match status" value="1"/>
</dbReference>
<keyword evidence="4 6" id="KW-0862">Zinc</keyword>
<dbReference type="Pfam" id="PF00107">
    <property type="entry name" value="ADH_zinc_N"/>
    <property type="match status" value="1"/>
</dbReference>
<comment type="similarity">
    <text evidence="2 6">Belongs to the zinc-containing alcohol dehydrogenase family.</text>
</comment>
<evidence type="ECO:0000313" key="9">
    <source>
        <dbReference type="Proteomes" id="UP001595615"/>
    </source>
</evidence>
<evidence type="ECO:0000256" key="6">
    <source>
        <dbReference type="RuleBase" id="RU361277"/>
    </source>
</evidence>
<gene>
    <name evidence="8" type="ORF">ACFOMD_12965</name>
</gene>
<dbReference type="SUPFAM" id="SSF50129">
    <property type="entry name" value="GroES-like"/>
    <property type="match status" value="2"/>
</dbReference>
<evidence type="ECO:0000313" key="8">
    <source>
        <dbReference type="EMBL" id="MFC3713489.1"/>
    </source>
</evidence>
<dbReference type="Gene3D" id="3.90.180.10">
    <property type="entry name" value="Medium-chain alcohol dehydrogenases, catalytic domain"/>
    <property type="match status" value="1"/>
</dbReference>
<feature type="domain" description="Enoyl reductase (ER)" evidence="7">
    <location>
        <begin position="12"/>
        <end position="362"/>
    </location>
</feature>
<keyword evidence="9" id="KW-1185">Reference proteome</keyword>
<dbReference type="PANTHER" id="PTHR43350">
    <property type="entry name" value="NAD-DEPENDENT ALCOHOL DEHYDROGENASE"/>
    <property type="match status" value="1"/>
</dbReference>
<dbReference type="InterPro" id="IPR013149">
    <property type="entry name" value="ADH-like_C"/>
</dbReference>
<keyword evidence="3 6" id="KW-0479">Metal-binding</keyword>
<evidence type="ECO:0000256" key="5">
    <source>
        <dbReference type="ARBA" id="ARBA00023002"/>
    </source>
</evidence>
<dbReference type="Gene3D" id="3.40.50.720">
    <property type="entry name" value="NAD(P)-binding Rossmann-like Domain"/>
    <property type="match status" value="1"/>
</dbReference>
<dbReference type="InterPro" id="IPR013154">
    <property type="entry name" value="ADH-like_N"/>
</dbReference>
<evidence type="ECO:0000256" key="4">
    <source>
        <dbReference type="ARBA" id="ARBA00022833"/>
    </source>
</evidence>
<evidence type="ECO:0000256" key="1">
    <source>
        <dbReference type="ARBA" id="ARBA00001947"/>
    </source>
</evidence>
<name>A0ABV7XFM1_9SPHN</name>
<organism evidence="8 9">
    <name type="scientific">Sphingoaurantiacus capsulatus</name>
    <dbReference type="NCBI Taxonomy" id="1771310"/>
    <lineage>
        <taxon>Bacteria</taxon>
        <taxon>Pseudomonadati</taxon>
        <taxon>Pseudomonadota</taxon>
        <taxon>Alphaproteobacteria</taxon>
        <taxon>Sphingomonadales</taxon>
        <taxon>Sphingosinicellaceae</taxon>
        <taxon>Sphingoaurantiacus</taxon>
    </lineage>
</organism>
<evidence type="ECO:0000259" key="7">
    <source>
        <dbReference type="SMART" id="SM00829"/>
    </source>
</evidence>
<dbReference type="SMART" id="SM00829">
    <property type="entry name" value="PKS_ER"/>
    <property type="match status" value="1"/>
</dbReference>
<reference evidence="9" key="1">
    <citation type="journal article" date="2019" name="Int. J. Syst. Evol. Microbiol.">
        <title>The Global Catalogue of Microorganisms (GCM) 10K type strain sequencing project: providing services to taxonomists for standard genome sequencing and annotation.</title>
        <authorList>
            <consortium name="The Broad Institute Genomics Platform"/>
            <consortium name="The Broad Institute Genome Sequencing Center for Infectious Disease"/>
            <person name="Wu L."/>
            <person name="Ma J."/>
        </authorList>
    </citation>
    <scope>NUCLEOTIDE SEQUENCE [LARGE SCALE GENOMIC DNA]</scope>
    <source>
        <strain evidence="9">KCTC 42644</strain>
    </source>
</reference>